<evidence type="ECO:0000256" key="1">
    <source>
        <dbReference type="ARBA" id="ARBA00008601"/>
    </source>
</evidence>
<dbReference type="PANTHER" id="PTHR10159:SF519">
    <property type="entry name" value="DUAL SPECIFICITY PROTEIN PHOSPHATASE MPK3"/>
    <property type="match status" value="1"/>
</dbReference>
<evidence type="ECO:0000259" key="5">
    <source>
        <dbReference type="PROSITE" id="PS50054"/>
    </source>
</evidence>
<dbReference type="InterPro" id="IPR000387">
    <property type="entry name" value="Tyr_Pase_dom"/>
</dbReference>
<dbReference type="EMBL" id="CH991544">
    <property type="protein sequence ID" value="EDQ91652.1"/>
    <property type="molecule type" value="Genomic_DNA"/>
</dbReference>
<dbReference type="GO" id="GO:0008330">
    <property type="term" value="F:protein tyrosine/threonine phosphatase activity"/>
    <property type="evidence" value="ECO:0000318"/>
    <property type="project" value="GO_Central"/>
</dbReference>
<reference evidence="7 8" key="1">
    <citation type="journal article" date="2008" name="Nature">
        <title>The genome of the choanoflagellate Monosiga brevicollis and the origin of metazoans.</title>
        <authorList>
            <consortium name="JGI Sequencing"/>
            <person name="King N."/>
            <person name="Westbrook M.J."/>
            <person name="Young S.L."/>
            <person name="Kuo A."/>
            <person name="Abedin M."/>
            <person name="Chapman J."/>
            <person name="Fairclough S."/>
            <person name="Hellsten U."/>
            <person name="Isogai Y."/>
            <person name="Letunic I."/>
            <person name="Marr M."/>
            <person name="Pincus D."/>
            <person name="Putnam N."/>
            <person name="Rokas A."/>
            <person name="Wright K.J."/>
            <person name="Zuzow R."/>
            <person name="Dirks W."/>
            <person name="Good M."/>
            <person name="Goodstein D."/>
            <person name="Lemons D."/>
            <person name="Li W."/>
            <person name="Lyons J.B."/>
            <person name="Morris A."/>
            <person name="Nichols S."/>
            <person name="Richter D.J."/>
            <person name="Salamov A."/>
            <person name="Bork P."/>
            <person name="Lim W.A."/>
            <person name="Manning G."/>
            <person name="Miller W.T."/>
            <person name="McGinnis W."/>
            <person name="Shapiro H."/>
            <person name="Tjian R."/>
            <person name="Grigoriev I.V."/>
            <person name="Rokhsar D."/>
        </authorList>
    </citation>
    <scope>NUCLEOTIDE SEQUENCE [LARGE SCALE GENOMIC DNA]</scope>
    <source>
        <strain evidence="8">MX1 / ATCC 50154</strain>
    </source>
</reference>
<dbReference type="Pfam" id="PF00782">
    <property type="entry name" value="DSPc"/>
    <property type="match status" value="1"/>
</dbReference>
<dbReference type="PROSITE" id="PS50054">
    <property type="entry name" value="TYR_PHOSPHATASE_DUAL"/>
    <property type="match status" value="1"/>
</dbReference>
<dbReference type="InterPro" id="IPR029021">
    <property type="entry name" value="Prot-tyrosine_phosphatase-like"/>
</dbReference>
<accession>A9URR7</accession>
<organism evidence="7 8">
    <name type="scientific">Monosiga brevicollis</name>
    <name type="common">Choanoflagellate</name>
    <dbReference type="NCBI Taxonomy" id="81824"/>
    <lineage>
        <taxon>Eukaryota</taxon>
        <taxon>Choanoflagellata</taxon>
        <taxon>Craspedida</taxon>
        <taxon>Salpingoecidae</taxon>
        <taxon>Monosiga</taxon>
    </lineage>
</organism>
<gene>
    <name evidence="7" type="ORF">MONBRDRAFT_14600</name>
</gene>
<feature type="domain" description="Tyrosine specific protein phosphatases" evidence="6">
    <location>
        <begin position="61"/>
        <end position="119"/>
    </location>
</feature>
<dbReference type="GeneID" id="5888494"/>
<dbReference type="InterPro" id="IPR016130">
    <property type="entry name" value="Tyr_Pase_AS"/>
</dbReference>
<protein>
    <recommendedName>
        <fullName evidence="9">Protein-tyrosine-phosphatase</fullName>
    </recommendedName>
</protein>
<feature type="domain" description="Tyrosine-protein phosphatase" evidence="5">
    <location>
        <begin position="1"/>
        <end position="141"/>
    </location>
</feature>
<name>A9URR7_MONBE</name>
<dbReference type="SMART" id="SM00195">
    <property type="entry name" value="DSPc"/>
    <property type="match status" value="1"/>
</dbReference>
<dbReference type="FunFam" id="3.90.190.10:FF:000004">
    <property type="entry name" value="Protein phosphatase Slingshot homolog 2"/>
    <property type="match status" value="1"/>
</dbReference>
<evidence type="ECO:0008006" key="9">
    <source>
        <dbReference type="Google" id="ProtNLM"/>
    </source>
</evidence>
<dbReference type="SUPFAM" id="SSF52799">
    <property type="entry name" value="(Phosphotyrosine protein) phosphatases II"/>
    <property type="match status" value="1"/>
</dbReference>
<evidence type="ECO:0000256" key="2">
    <source>
        <dbReference type="ARBA" id="ARBA00022801"/>
    </source>
</evidence>
<evidence type="ECO:0000256" key="3">
    <source>
        <dbReference type="ARBA" id="ARBA00022912"/>
    </source>
</evidence>
<comment type="similarity">
    <text evidence="1">Belongs to the protein-tyrosine phosphatase family. Non-receptor class dual specificity subfamily.</text>
</comment>
<dbReference type="Gene3D" id="3.90.190.10">
    <property type="entry name" value="Protein tyrosine phosphatase superfamily"/>
    <property type="match status" value="1"/>
</dbReference>
<dbReference type="InterPro" id="IPR020420">
    <property type="entry name" value="Atypical_DUSP_subfamB"/>
</dbReference>
<keyword evidence="2" id="KW-0378">Hydrolase</keyword>
<dbReference type="InterPro" id="IPR000340">
    <property type="entry name" value="Dual-sp_phosphatase_cat-dom"/>
</dbReference>
<evidence type="ECO:0000313" key="7">
    <source>
        <dbReference type="EMBL" id="EDQ91652.1"/>
    </source>
</evidence>
<dbReference type="RefSeq" id="XP_001742938.1">
    <property type="nucleotide sequence ID" value="XM_001742886.1"/>
</dbReference>
<keyword evidence="3" id="KW-0904">Protein phosphatase</keyword>
<dbReference type="CDD" id="cd14498">
    <property type="entry name" value="DSP"/>
    <property type="match status" value="1"/>
</dbReference>
<proteinExistence type="inferred from homology"/>
<dbReference type="PROSITE" id="PS50056">
    <property type="entry name" value="TYR_PHOSPHATASE_2"/>
    <property type="match status" value="1"/>
</dbReference>
<dbReference type="GO" id="GO:0017017">
    <property type="term" value="F:MAP kinase tyrosine/serine/threonine phosphatase activity"/>
    <property type="evidence" value="ECO:0000318"/>
    <property type="project" value="GO_Central"/>
</dbReference>
<dbReference type="OMA" id="CAYLMWK"/>
<dbReference type="GO" id="GO:0043409">
    <property type="term" value="P:negative regulation of MAPK cascade"/>
    <property type="evidence" value="ECO:0000318"/>
    <property type="project" value="GO_Central"/>
</dbReference>
<dbReference type="GO" id="GO:0005737">
    <property type="term" value="C:cytoplasm"/>
    <property type="evidence" value="ECO:0000318"/>
    <property type="project" value="GO_Central"/>
</dbReference>
<dbReference type="GO" id="GO:0033550">
    <property type="term" value="F:MAP kinase tyrosine phosphatase activity"/>
    <property type="evidence" value="ECO:0000318"/>
    <property type="project" value="GO_Central"/>
</dbReference>
<dbReference type="InterPro" id="IPR020422">
    <property type="entry name" value="TYR_PHOSPHATASE_DUAL_dom"/>
</dbReference>
<dbReference type="AlphaFoldDB" id="A9URR7"/>
<keyword evidence="8" id="KW-1185">Reference proteome</keyword>
<dbReference type="PROSITE" id="PS00383">
    <property type="entry name" value="TYR_PHOSPHATASE_1"/>
    <property type="match status" value="1"/>
</dbReference>
<dbReference type="PRINTS" id="PR01908">
    <property type="entry name" value="ADSPHPHTASE"/>
</dbReference>
<dbReference type="STRING" id="81824.A9URR7"/>
<dbReference type="KEGG" id="mbr:MONBRDRAFT_14600"/>
<comment type="catalytic activity">
    <reaction evidence="4">
        <text>O-phospho-L-threonyl-[protein] + H2O = L-threonyl-[protein] + phosphate</text>
        <dbReference type="Rhea" id="RHEA:47004"/>
        <dbReference type="Rhea" id="RHEA-COMP:11060"/>
        <dbReference type="Rhea" id="RHEA-COMP:11605"/>
        <dbReference type="ChEBI" id="CHEBI:15377"/>
        <dbReference type="ChEBI" id="CHEBI:30013"/>
        <dbReference type="ChEBI" id="CHEBI:43474"/>
        <dbReference type="ChEBI" id="CHEBI:61977"/>
        <dbReference type="EC" id="3.1.3.16"/>
    </reaction>
</comment>
<dbReference type="InParanoid" id="A9URR7"/>
<dbReference type="GO" id="GO:0004722">
    <property type="term" value="F:protein serine/threonine phosphatase activity"/>
    <property type="evidence" value="ECO:0007669"/>
    <property type="project" value="UniProtKB-EC"/>
</dbReference>
<dbReference type="eggNOG" id="KOG1717">
    <property type="taxonomic scope" value="Eukaryota"/>
</dbReference>
<sequence>MSQVLSYLFLGSAVDASNLAALREHRITAILNITTDVPNTFADSLQYQQIPILDTSEQNIQNYFEVAFEFINQAKQYGRNVLVHCQAGISRSAAFVIGYLMYERNMNLNDAHNYVSVCRSIISPNLAFMGELKEYEGKLAHDRSSKTTPTCPNQVIQAVPTW</sequence>
<dbReference type="GO" id="GO:0007165">
    <property type="term" value="P:signal transduction"/>
    <property type="evidence" value="ECO:0000318"/>
    <property type="project" value="GO_Central"/>
</dbReference>
<evidence type="ECO:0000313" key="8">
    <source>
        <dbReference type="Proteomes" id="UP000001357"/>
    </source>
</evidence>
<dbReference type="PANTHER" id="PTHR10159">
    <property type="entry name" value="DUAL SPECIFICITY PROTEIN PHOSPHATASE"/>
    <property type="match status" value="1"/>
</dbReference>
<dbReference type="FunCoup" id="A9URR7">
    <property type="interactions" value="333"/>
</dbReference>
<evidence type="ECO:0000259" key="6">
    <source>
        <dbReference type="PROSITE" id="PS50056"/>
    </source>
</evidence>
<evidence type="ECO:0000256" key="4">
    <source>
        <dbReference type="ARBA" id="ARBA00048336"/>
    </source>
</evidence>
<dbReference type="Proteomes" id="UP000001357">
    <property type="component" value="Unassembled WGS sequence"/>
</dbReference>
<dbReference type="PRINTS" id="PR01910">
    <property type="entry name" value="ADSPHPHTASEB"/>
</dbReference>